<dbReference type="EMBL" id="CP031548">
    <property type="protein sequence ID" value="AXO10226.1"/>
    <property type="molecule type" value="Genomic_DNA"/>
</dbReference>
<name>A0A346GSI0_ECOLX</name>
<dbReference type="InterPro" id="IPR025960">
    <property type="entry name" value="RVT_N"/>
</dbReference>
<dbReference type="RefSeq" id="WP_063101667.1">
    <property type="nucleotide sequence ID" value="NZ_WVUP01000237.1"/>
</dbReference>
<geneLocation type="plasmid" evidence="3 4">
    <name>unnamed2</name>
</geneLocation>
<proteinExistence type="inferred from homology"/>
<gene>
    <name evidence="3" type="ORF">DS732_29055</name>
</gene>
<organism evidence="3 4">
    <name type="scientific">Escherichia coli</name>
    <dbReference type="NCBI Taxonomy" id="562"/>
    <lineage>
        <taxon>Bacteria</taxon>
        <taxon>Pseudomonadati</taxon>
        <taxon>Pseudomonadota</taxon>
        <taxon>Gammaproteobacteria</taxon>
        <taxon>Enterobacterales</taxon>
        <taxon>Enterobacteriaceae</taxon>
        <taxon>Escherichia</taxon>
    </lineage>
</organism>
<evidence type="ECO:0000259" key="2">
    <source>
        <dbReference type="Pfam" id="PF13655"/>
    </source>
</evidence>
<keyword evidence="3" id="KW-0808">Transferase</keyword>
<keyword evidence="3" id="KW-0548">Nucleotidyltransferase</keyword>
<keyword evidence="3" id="KW-0614">Plasmid</keyword>
<feature type="domain" description="Reverse transcriptase N-terminal" evidence="2">
    <location>
        <begin position="18"/>
        <end position="99"/>
    </location>
</feature>
<reference evidence="3 4" key="1">
    <citation type="submission" date="2018-08" db="EMBL/GenBank/DDBJ databases">
        <title>Complete genome sequencing and genomic characterization of five Escherichia coli strains co-producing MCR-1 and ESBLs from different origins in China.</title>
        <authorList>
            <person name="Bai L."/>
        </authorList>
    </citation>
    <scope>NUCLEOTIDE SEQUENCE [LARGE SCALE GENOMIC DNA]</scope>
    <source>
        <strain evidence="4">cq9</strain>
        <plasmid evidence="3 4">unnamed2</plasmid>
    </source>
</reference>
<sequence>MTAKNINAGAPTDIVTHWHNNNWAKCRREVRRLQARIVKAIQEEKAGKVKALQWLLTHSFSARAMAVKRVTDNRGKRTPGVDGKTWSKPGSKMKAIYTLKRRGYKPLPLRRIYIPKSNGKKRPLVSGSPEPY</sequence>
<dbReference type="PANTHER" id="PTHR34047">
    <property type="entry name" value="NUCLEAR INTRON MATURASE 1, MITOCHONDRIAL-RELATED"/>
    <property type="match status" value="1"/>
</dbReference>
<dbReference type="GO" id="GO:0003964">
    <property type="term" value="F:RNA-directed DNA polymerase activity"/>
    <property type="evidence" value="ECO:0007669"/>
    <property type="project" value="UniProtKB-KW"/>
</dbReference>
<keyword evidence="3" id="KW-0695">RNA-directed DNA polymerase</keyword>
<dbReference type="InterPro" id="IPR051083">
    <property type="entry name" value="GrpII_Intron_Splice-Mob/Def"/>
</dbReference>
<accession>A0A346GSI0</accession>
<dbReference type="Proteomes" id="UP000256244">
    <property type="component" value="Plasmid unnamed2"/>
</dbReference>
<evidence type="ECO:0000313" key="3">
    <source>
        <dbReference type="EMBL" id="AXO10226.1"/>
    </source>
</evidence>
<dbReference type="Pfam" id="PF13655">
    <property type="entry name" value="RVT_N"/>
    <property type="match status" value="1"/>
</dbReference>
<evidence type="ECO:0000313" key="4">
    <source>
        <dbReference type="Proteomes" id="UP000256244"/>
    </source>
</evidence>
<comment type="similarity">
    <text evidence="1">Belongs to the bacterial reverse transcriptase family.</text>
</comment>
<evidence type="ECO:0000256" key="1">
    <source>
        <dbReference type="ARBA" id="ARBA00034120"/>
    </source>
</evidence>
<dbReference type="PANTHER" id="PTHR34047:SF10">
    <property type="entry name" value="GROUP II INTRON-ASSOCIATED OPEN READING FRAME"/>
    <property type="match status" value="1"/>
</dbReference>
<protein>
    <submittedName>
        <fullName evidence="3">Reverse transcriptase</fullName>
    </submittedName>
</protein>
<dbReference type="AlphaFoldDB" id="A0A346GSI0"/>